<dbReference type="InterPro" id="IPR000719">
    <property type="entry name" value="Prot_kinase_dom"/>
</dbReference>
<dbReference type="Pfam" id="PF07714">
    <property type="entry name" value="PK_Tyr_Ser-Thr"/>
    <property type="match status" value="1"/>
</dbReference>
<evidence type="ECO:0000256" key="1">
    <source>
        <dbReference type="ARBA" id="ARBA00022679"/>
    </source>
</evidence>
<proteinExistence type="predicted"/>
<dbReference type="InterPro" id="IPR051681">
    <property type="entry name" value="Ser/Thr_Kinases-Pseudokinases"/>
</dbReference>
<evidence type="ECO:0000256" key="4">
    <source>
        <dbReference type="ARBA" id="ARBA00022840"/>
    </source>
</evidence>
<reference evidence="6 7" key="1">
    <citation type="submission" date="2018-08" db="EMBL/GenBank/DDBJ databases">
        <title>Genome and evolution of the arbuscular mycorrhizal fungus Diversispora epigaea (formerly Glomus versiforme) and its bacterial endosymbionts.</title>
        <authorList>
            <person name="Sun X."/>
            <person name="Fei Z."/>
            <person name="Harrison M."/>
        </authorList>
    </citation>
    <scope>NUCLEOTIDE SEQUENCE [LARGE SCALE GENOMIC DNA]</scope>
    <source>
        <strain evidence="6 7">IT104</strain>
    </source>
</reference>
<name>A0A397HDQ6_9GLOM</name>
<dbReference type="InterPro" id="IPR011009">
    <property type="entry name" value="Kinase-like_dom_sf"/>
</dbReference>
<protein>
    <recommendedName>
        <fullName evidence="5">Protein kinase domain-containing protein</fullName>
    </recommendedName>
</protein>
<evidence type="ECO:0000256" key="2">
    <source>
        <dbReference type="ARBA" id="ARBA00022741"/>
    </source>
</evidence>
<keyword evidence="4" id="KW-0067">ATP-binding</keyword>
<keyword evidence="3" id="KW-0418">Kinase</keyword>
<keyword evidence="1" id="KW-0808">Transferase</keyword>
<dbReference type="Proteomes" id="UP000266861">
    <property type="component" value="Unassembled WGS sequence"/>
</dbReference>
<sequence>MTKMKVALKSIVVDSTKLLKLFVNEFLQHLKVNSHENIIGFYGISQKDLNSNEYILALEYANGGTLRSYLESNFKNLKWIDKLNIAQQIAKAIKHFHSHDILHRDLISDFGLAKLISDPSITLLELAGSIAYSDPMLLIEGDKFKRTKASDIYSFGILLWEISSGEKPYKQHTEWSKMNHIINGNRETPVIGTPRDYINIYQECWKQEPIQCPSIDKVMQVLERLIKLTL</sequence>
<dbReference type="PROSITE" id="PS50011">
    <property type="entry name" value="PROTEIN_KINASE_DOM"/>
    <property type="match status" value="1"/>
</dbReference>
<dbReference type="PIRSF" id="PIRSF000654">
    <property type="entry name" value="Integrin-linked_kinase"/>
    <property type="match status" value="1"/>
</dbReference>
<dbReference type="GO" id="GO:0004674">
    <property type="term" value="F:protein serine/threonine kinase activity"/>
    <property type="evidence" value="ECO:0007669"/>
    <property type="project" value="TreeGrafter"/>
</dbReference>
<dbReference type="STRING" id="1348612.A0A397HDQ6"/>
<dbReference type="EMBL" id="PQFF01000320">
    <property type="protein sequence ID" value="RHZ60949.1"/>
    <property type="molecule type" value="Genomic_DNA"/>
</dbReference>
<keyword evidence="2" id="KW-0547">Nucleotide-binding</keyword>
<dbReference type="SUPFAM" id="SSF56112">
    <property type="entry name" value="Protein kinase-like (PK-like)"/>
    <property type="match status" value="1"/>
</dbReference>
<feature type="domain" description="Protein kinase" evidence="5">
    <location>
        <begin position="1"/>
        <end position="226"/>
    </location>
</feature>
<evidence type="ECO:0000313" key="7">
    <source>
        <dbReference type="Proteomes" id="UP000266861"/>
    </source>
</evidence>
<organism evidence="6 7">
    <name type="scientific">Diversispora epigaea</name>
    <dbReference type="NCBI Taxonomy" id="1348612"/>
    <lineage>
        <taxon>Eukaryota</taxon>
        <taxon>Fungi</taxon>
        <taxon>Fungi incertae sedis</taxon>
        <taxon>Mucoromycota</taxon>
        <taxon>Glomeromycotina</taxon>
        <taxon>Glomeromycetes</taxon>
        <taxon>Diversisporales</taxon>
        <taxon>Diversisporaceae</taxon>
        <taxon>Diversispora</taxon>
    </lineage>
</organism>
<dbReference type="InterPro" id="IPR001245">
    <property type="entry name" value="Ser-Thr/Tyr_kinase_cat_dom"/>
</dbReference>
<accession>A0A397HDQ6</accession>
<dbReference type="GO" id="GO:0005524">
    <property type="term" value="F:ATP binding"/>
    <property type="evidence" value="ECO:0007669"/>
    <property type="project" value="UniProtKB-KW"/>
</dbReference>
<dbReference type="PANTHER" id="PTHR44329:SF288">
    <property type="entry name" value="MITOGEN-ACTIVATED PROTEIN KINASE KINASE KINASE 20"/>
    <property type="match status" value="1"/>
</dbReference>
<comment type="caution">
    <text evidence="6">The sequence shown here is derived from an EMBL/GenBank/DDBJ whole genome shotgun (WGS) entry which is preliminary data.</text>
</comment>
<dbReference type="Gene3D" id="1.10.510.10">
    <property type="entry name" value="Transferase(Phosphotransferase) domain 1"/>
    <property type="match status" value="1"/>
</dbReference>
<evidence type="ECO:0000259" key="5">
    <source>
        <dbReference type="PROSITE" id="PS50011"/>
    </source>
</evidence>
<gene>
    <name evidence="6" type="ORF">Glove_350g133</name>
</gene>
<dbReference type="AlphaFoldDB" id="A0A397HDQ6"/>
<evidence type="ECO:0000313" key="6">
    <source>
        <dbReference type="EMBL" id="RHZ60949.1"/>
    </source>
</evidence>
<dbReference type="OrthoDB" id="10261027at2759"/>
<evidence type="ECO:0000256" key="3">
    <source>
        <dbReference type="ARBA" id="ARBA00022777"/>
    </source>
</evidence>
<dbReference type="PANTHER" id="PTHR44329">
    <property type="entry name" value="SERINE/THREONINE-PROTEIN KINASE TNNI3K-RELATED"/>
    <property type="match status" value="1"/>
</dbReference>
<keyword evidence="7" id="KW-1185">Reference proteome</keyword>